<reference evidence="1 2" key="1">
    <citation type="submission" date="2019-05" db="EMBL/GenBank/DDBJ databases">
        <title>Pseudomonas edaphica sp. nov., isolated from rhizospheric soil of Cistus ladanifer L. in Spain.</title>
        <authorList>
            <person name="Peix A."/>
        </authorList>
    </citation>
    <scope>NUCLEOTIDE SEQUENCE [LARGE SCALE GENOMIC DNA]</scope>
    <source>
        <strain evidence="1 2">RD25</strain>
    </source>
</reference>
<sequence>MPVTIDPPKLRRADPDERRDLLVAATLTCLAPDGHAGISLR</sequence>
<keyword evidence="2" id="KW-1185">Reference proteome</keyword>
<evidence type="ECO:0000313" key="1">
    <source>
        <dbReference type="EMBL" id="TLG87292.1"/>
    </source>
</evidence>
<comment type="caution">
    <text evidence="1">The sequence shown here is derived from an EMBL/GenBank/DDBJ whole genome shotgun (WGS) entry which is preliminary data.</text>
</comment>
<protein>
    <submittedName>
        <fullName evidence="1">TetR family transcriptional regulator</fullName>
    </submittedName>
</protein>
<organism evidence="1 2">
    <name type="scientific">Pseudomonas edaphica</name>
    <dbReference type="NCBI Taxonomy" id="2006980"/>
    <lineage>
        <taxon>Bacteria</taxon>
        <taxon>Pseudomonadati</taxon>
        <taxon>Pseudomonadota</taxon>
        <taxon>Gammaproteobacteria</taxon>
        <taxon>Pseudomonadales</taxon>
        <taxon>Pseudomonadaceae</taxon>
        <taxon>Pseudomonas</taxon>
    </lineage>
</organism>
<dbReference type="Proteomes" id="UP000304941">
    <property type="component" value="Unassembled WGS sequence"/>
</dbReference>
<feature type="non-terminal residue" evidence="1">
    <location>
        <position position="41"/>
    </location>
</feature>
<proteinExistence type="predicted"/>
<dbReference type="EMBL" id="VBVZ01000845">
    <property type="protein sequence ID" value="TLG87292.1"/>
    <property type="molecule type" value="Genomic_DNA"/>
</dbReference>
<gene>
    <name evidence="1" type="ORF">FEM54_31205</name>
</gene>
<dbReference type="Gene3D" id="1.10.357.10">
    <property type="entry name" value="Tetracycline Repressor, domain 2"/>
    <property type="match status" value="1"/>
</dbReference>
<name>A0ABY2TVH6_9PSED</name>
<accession>A0ABY2TVH6</accession>
<evidence type="ECO:0000313" key="2">
    <source>
        <dbReference type="Proteomes" id="UP000304941"/>
    </source>
</evidence>